<sequence>MNEKTMPAEEHSAQEAELGQAEALNKMERNGGNSVRPQPVPGPSGAAPPRQGFCSCCQVLYSSVEQHILSPRHREVVSSARTHTTSSSLMERFLQDVIQHHPHRYNDTRPTHADLPSLSSPLVPREELSDVYCALEDDGETVGTREEMPSSDEESCQLVYMEDVCSAVGMDPWGGRTSPLHPTRSDSSGEVKLKSSVDLPPIKKDSPTHCFLHRTSGSCALATHTSTNSPLVQPCSSQVLPPWPALQSRGSVP</sequence>
<dbReference type="Pfam" id="PF07535">
    <property type="entry name" value="zf-DBF"/>
    <property type="match status" value="1"/>
</dbReference>
<evidence type="ECO:0000256" key="5">
    <source>
        <dbReference type="SAM" id="MobiDB-lite"/>
    </source>
</evidence>
<dbReference type="InterPro" id="IPR038545">
    <property type="entry name" value="Znf_DBF_sf"/>
</dbReference>
<dbReference type="GO" id="GO:0003676">
    <property type="term" value="F:nucleic acid binding"/>
    <property type="evidence" value="ECO:0007669"/>
    <property type="project" value="InterPro"/>
</dbReference>
<dbReference type="Proteomes" id="UP001152622">
    <property type="component" value="Chromosome 18"/>
</dbReference>
<keyword evidence="1" id="KW-0479">Metal-binding</keyword>
<dbReference type="AlphaFoldDB" id="A0A9Q1EGS7"/>
<evidence type="ECO:0000256" key="1">
    <source>
        <dbReference type="ARBA" id="ARBA00022723"/>
    </source>
</evidence>
<evidence type="ECO:0000256" key="3">
    <source>
        <dbReference type="ARBA" id="ARBA00022833"/>
    </source>
</evidence>
<feature type="region of interest" description="Disordered" evidence="5">
    <location>
        <begin position="1"/>
        <end position="49"/>
    </location>
</feature>
<evidence type="ECO:0000256" key="4">
    <source>
        <dbReference type="PROSITE-ProRule" id="PRU00600"/>
    </source>
</evidence>
<dbReference type="OrthoDB" id="9905711at2759"/>
<evidence type="ECO:0000256" key="2">
    <source>
        <dbReference type="ARBA" id="ARBA00022771"/>
    </source>
</evidence>
<feature type="compositionally biased region" description="Low complexity" evidence="5">
    <location>
        <begin position="15"/>
        <end position="24"/>
    </location>
</feature>
<dbReference type="GO" id="GO:0071514">
    <property type="term" value="P:genomic imprinting"/>
    <property type="evidence" value="ECO:0007669"/>
    <property type="project" value="TreeGrafter"/>
</dbReference>
<keyword evidence="8" id="KW-1185">Reference proteome</keyword>
<dbReference type="PANTHER" id="PTHR21639:SF5">
    <property type="entry name" value="DBF4-TYPE ZINC FINGER-CONTAINING PROTEIN 2"/>
    <property type="match status" value="1"/>
</dbReference>
<dbReference type="PROSITE" id="PS51265">
    <property type="entry name" value="ZF_DBF4"/>
    <property type="match status" value="1"/>
</dbReference>
<gene>
    <name evidence="7" type="ORF">SKAU_G00374920</name>
</gene>
<feature type="compositionally biased region" description="Basic and acidic residues" evidence="5">
    <location>
        <begin position="183"/>
        <end position="199"/>
    </location>
</feature>
<feature type="domain" description="DBF4-type" evidence="6">
    <location>
        <begin position="47"/>
        <end position="96"/>
    </location>
</feature>
<proteinExistence type="predicted"/>
<keyword evidence="2 4" id="KW-0863">Zinc-finger</keyword>
<organism evidence="7 8">
    <name type="scientific">Synaphobranchus kaupii</name>
    <name type="common">Kaup's arrowtooth eel</name>
    <dbReference type="NCBI Taxonomy" id="118154"/>
    <lineage>
        <taxon>Eukaryota</taxon>
        <taxon>Metazoa</taxon>
        <taxon>Chordata</taxon>
        <taxon>Craniata</taxon>
        <taxon>Vertebrata</taxon>
        <taxon>Euteleostomi</taxon>
        <taxon>Actinopterygii</taxon>
        <taxon>Neopterygii</taxon>
        <taxon>Teleostei</taxon>
        <taxon>Anguilliformes</taxon>
        <taxon>Synaphobranchidae</taxon>
        <taxon>Synaphobranchus</taxon>
    </lineage>
</organism>
<feature type="region of interest" description="Disordered" evidence="5">
    <location>
        <begin position="175"/>
        <end position="199"/>
    </location>
</feature>
<dbReference type="InterPro" id="IPR038890">
    <property type="entry name" value="ZDBF2"/>
</dbReference>
<dbReference type="Gene3D" id="6.10.250.3410">
    <property type="entry name" value="DBF zinc finger"/>
    <property type="match status" value="1"/>
</dbReference>
<dbReference type="PANTHER" id="PTHR21639">
    <property type="entry name" value="DBF4-TYPE ZINC FINGER-CONTAINING PROTEIN 2"/>
    <property type="match status" value="1"/>
</dbReference>
<dbReference type="GO" id="GO:0008270">
    <property type="term" value="F:zinc ion binding"/>
    <property type="evidence" value="ECO:0007669"/>
    <property type="project" value="UniProtKB-KW"/>
</dbReference>
<reference evidence="7" key="1">
    <citation type="journal article" date="2023" name="Science">
        <title>Genome structures resolve the early diversification of teleost fishes.</title>
        <authorList>
            <person name="Parey E."/>
            <person name="Louis A."/>
            <person name="Montfort J."/>
            <person name="Bouchez O."/>
            <person name="Roques C."/>
            <person name="Iampietro C."/>
            <person name="Lluch J."/>
            <person name="Castinel A."/>
            <person name="Donnadieu C."/>
            <person name="Desvignes T."/>
            <person name="Floi Bucao C."/>
            <person name="Jouanno E."/>
            <person name="Wen M."/>
            <person name="Mejri S."/>
            <person name="Dirks R."/>
            <person name="Jansen H."/>
            <person name="Henkel C."/>
            <person name="Chen W.J."/>
            <person name="Zahm M."/>
            <person name="Cabau C."/>
            <person name="Klopp C."/>
            <person name="Thompson A.W."/>
            <person name="Robinson-Rechavi M."/>
            <person name="Braasch I."/>
            <person name="Lecointre G."/>
            <person name="Bobe J."/>
            <person name="Postlethwait J.H."/>
            <person name="Berthelot C."/>
            <person name="Roest Crollius H."/>
            <person name="Guiguen Y."/>
        </authorList>
    </citation>
    <scope>NUCLEOTIDE SEQUENCE</scope>
    <source>
        <strain evidence="7">WJC10195</strain>
    </source>
</reference>
<dbReference type="EMBL" id="JAINUF010000018">
    <property type="protein sequence ID" value="KAJ8338526.1"/>
    <property type="molecule type" value="Genomic_DNA"/>
</dbReference>
<evidence type="ECO:0000313" key="8">
    <source>
        <dbReference type="Proteomes" id="UP001152622"/>
    </source>
</evidence>
<protein>
    <recommendedName>
        <fullName evidence="6">DBF4-type domain-containing protein</fullName>
    </recommendedName>
</protein>
<dbReference type="InterPro" id="IPR006572">
    <property type="entry name" value="Znf_DBF"/>
</dbReference>
<keyword evidence="3" id="KW-0862">Zinc</keyword>
<feature type="compositionally biased region" description="Basic and acidic residues" evidence="5">
    <location>
        <begin position="1"/>
        <end position="14"/>
    </location>
</feature>
<evidence type="ECO:0000259" key="6">
    <source>
        <dbReference type="PROSITE" id="PS51265"/>
    </source>
</evidence>
<comment type="caution">
    <text evidence="7">The sequence shown here is derived from an EMBL/GenBank/DDBJ whole genome shotgun (WGS) entry which is preliminary data.</text>
</comment>
<evidence type="ECO:0000313" key="7">
    <source>
        <dbReference type="EMBL" id="KAJ8338526.1"/>
    </source>
</evidence>
<name>A0A9Q1EGS7_SYNKA</name>
<accession>A0A9Q1EGS7</accession>